<name>A0A2W7SFX1_9BACT</name>
<feature type="signal peptide" evidence="1">
    <location>
        <begin position="1"/>
        <end position="18"/>
    </location>
</feature>
<keyword evidence="3" id="KW-1185">Reference proteome</keyword>
<dbReference type="OrthoDB" id="788168at2"/>
<sequence length="329" mass="38609">MRLLFSTLLCFYSFYAFTQPIPASSVQAIQKIEPILQKDAHEIVFANDWIERFQADSAFIRNFVKALKTPYSFYYPFDSVQNISKLYAPDSSFRIFSWQVMKDFTYYRQRGAIQMRTSDGSLKLYPLFDASEFTKAPTDSIRTPNNWIGAIYYKIILTTYKNKKYYTLLGLDENNARSEKKWIEVLTFNAEGYPEFGGNYFKYPADGIKPPQPAYRFCIEYKKDAGVRMNYDPKYQAIIFSRVVSESPSEKNPYNLIPYGDYEGFRWVNGYWVYVNNPFQNIIFDKNQTDLPAPILDDKGNRKEKVLEEISKKNMEKAQQKKDSTNNQK</sequence>
<feature type="chain" id="PRO_5016179956" evidence="1">
    <location>
        <begin position="19"/>
        <end position="329"/>
    </location>
</feature>
<evidence type="ECO:0000256" key="1">
    <source>
        <dbReference type="SAM" id="SignalP"/>
    </source>
</evidence>
<keyword evidence="1" id="KW-0732">Signal</keyword>
<accession>A0A2W7SFX1</accession>
<dbReference type="RefSeq" id="WP_111295734.1">
    <property type="nucleotide sequence ID" value="NZ_QKZV01000006.1"/>
</dbReference>
<comment type="caution">
    <text evidence="2">The sequence shown here is derived from an EMBL/GenBank/DDBJ whole genome shotgun (WGS) entry which is preliminary data.</text>
</comment>
<evidence type="ECO:0000313" key="3">
    <source>
        <dbReference type="Proteomes" id="UP000249720"/>
    </source>
</evidence>
<evidence type="ECO:0000313" key="2">
    <source>
        <dbReference type="EMBL" id="PZX61775.1"/>
    </source>
</evidence>
<protein>
    <submittedName>
        <fullName evidence="2">Uncharacterized protein</fullName>
    </submittedName>
</protein>
<dbReference type="Proteomes" id="UP000249720">
    <property type="component" value="Unassembled WGS sequence"/>
</dbReference>
<proteinExistence type="predicted"/>
<gene>
    <name evidence="2" type="ORF">LX80_01935</name>
</gene>
<dbReference type="EMBL" id="QKZV01000006">
    <property type="protein sequence ID" value="PZX61775.1"/>
    <property type="molecule type" value="Genomic_DNA"/>
</dbReference>
<dbReference type="AlphaFoldDB" id="A0A2W7SFX1"/>
<reference evidence="2 3" key="1">
    <citation type="submission" date="2018-06" db="EMBL/GenBank/DDBJ databases">
        <title>Genomic Encyclopedia of Archaeal and Bacterial Type Strains, Phase II (KMG-II): from individual species to whole genera.</title>
        <authorList>
            <person name="Goeker M."/>
        </authorList>
    </citation>
    <scope>NUCLEOTIDE SEQUENCE [LARGE SCALE GENOMIC DNA]</scope>
    <source>
        <strain evidence="2 3">DSM 23241</strain>
    </source>
</reference>
<organism evidence="2 3">
    <name type="scientific">Hydrotalea sandarakina</name>
    <dbReference type="NCBI Taxonomy" id="1004304"/>
    <lineage>
        <taxon>Bacteria</taxon>
        <taxon>Pseudomonadati</taxon>
        <taxon>Bacteroidota</taxon>
        <taxon>Chitinophagia</taxon>
        <taxon>Chitinophagales</taxon>
        <taxon>Chitinophagaceae</taxon>
        <taxon>Hydrotalea</taxon>
    </lineage>
</organism>